<proteinExistence type="inferred from homology"/>
<evidence type="ECO:0000256" key="5">
    <source>
        <dbReference type="ARBA" id="ARBA00022692"/>
    </source>
</evidence>
<keyword evidence="5 13" id="KW-0812">Transmembrane</keyword>
<dbReference type="InterPro" id="IPR010617">
    <property type="entry name" value="TMEM175-like"/>
</dbReference>
<evidence type="ECO:0000256" key="10">
    <source>
        <dbReference type="ARBA" id="ARBA00023136"/>
    </source>
</evidence>
<sequence length="258" mass="29207">MARLLQTDIARWDVLCLGTRGARTMNDQQHDSHVGRVEAHRLDGFIDAAFAFAVSVLAIAGAEVPHSLHDLMSALDRIPAFACSFATLMIFWHRHVRWRDRFRLHDTTSMMLSLMLVFFALIFVYPLNMLFQAMFSSLYEALAHQELSGSPTITSVHDVKALYLCYALAYACMAGCLVCLYRHSLRKVHLQHPERIEAREVMYTQSGSLCVALLSLCATLLIPETPAWAPLPGFIYMLISPMYWIAGRWARRAKESVA</sequence>
<keyword evidence="15" id="KW-1185">Reference proteome</keyword>
<evidence type="ECO:0000256" key="1">
    <source>
        <dbReference type="ARBA" id="ARBA00004141"/>
    </source>
</evidence>
<dbReference type="GO" id="GO:0005267">
    <property type="term" value="F:potassium channel activity"/>
    <property type="evidence" value="ECO:0007669"/>
    <property type="project" value="UniProtKB-KW"/>
</dbReference>
<evidence type="ECO:0000256" key="12">
    <source>
        <dbReference type="ARBA" id="ARBA00034430"/>
    </source>
</evidence>
<comment type="catalytic activity">
    <reaction evidence="12">
        <text>K(+)(in) = K(+)(out)</text>
        <dbReference type="Rhea" id="RHEA:29463"/>
        <dbReference type="ChEBI" id="CHEBI:29103"/>
    </reaction>
</comment>
<feature type="transmembrane region" description="Helical" evidence="13">
    <location>
        <begin position="228"/>
        <end position="246"/>
    </location>
</feature>
<comment type="subcellular location">
    <subcellularLocation>
        <location evidence="1">Membrane</location>
        <topology evidence="1">Multi-pass membrane protein</topology>
    </subcellularLocation>
</comment>
<dbReference type="AlphaFoldDB" id="A0A370X4T5"/>
<dbReference type="Pfam" id="PF06736">
    <property type="entry name" value="TMEM175"/>
    <property type="match status" value="1"/>
</dbReference>
<keyword evidence="7" id="KW-0630">Potassium</keyword>
<comment type="caution">
    <text evidence="14">The sequence shown here is derived from an EMBL/GenBank/DDBJ whole genome shotgun (WGS) entry which is preliminary data.</text>
</comment>
<keyword evidence="8 13" id="KW-1133">Transmembrane helix</keyword>
<gene>
    <name evidence="14" type="ORF">DWU99_11930</name>
</gene>
<evidence type="ECO:0000256" key="4">
    <source>
        <dbReference type="ARBA" id="ARBA00022538"/>
    </source>
</evidence>
<feature type="transmembrane region" description="Helical" evidence="13">
    <location>
        <begin position="44"/>
        <end position="62"/>
    </location>
</feature>
<evidence type="ECO:0000313" key="15">
    <source>
        <dbReference type="Proteomes" id="UP000255334"/>
    </source>
</evidence>
<evidence type="ECO:0000256" key="11">
    <source>
        <dbReference type="ARBA" id="ARBA00023303"/>
    </source>
</evidence>
<keyword evidence="3" id="KW-0813">Transport</keyword>
<evidence type="ECO:0000256" key="3">
    <source>
        <dbReference type="ARBA" id="ARBA00022448"/>
    </source>
</evidence>
<keyword evidence="9" id="KW-0406">Ion transport</keyword>
<feature type="transmembrane region" description="Helical" evidence="13">
    <location>
        <begin position="201"/>
        <end position="222"/>
    </location>
</feature>
<evidence type="ECO:0000256" key="7">
    <source>
        <dbReference type="ARBA" id="ARBA00022958"/>
    </source>
</evidence>
<reference evidence="14 15" key="1">
    <citation type="submission" date="2018-07" db="EMBL/GenBank/DDBJ databases">
        <title>Dyella monticola sp. nov. and Dyella psychrodurans sp. nov. isolated from monsoon evergreen broad-leaved forest soil of Dinghu Mountain, China.</title>
        <authorList>
            <person name="Gao Z."/>
            <person name="Qiu L."/>
        </authorList>
    </citation>
    <scope>NUCLEOTIDE SEQUENCE [LARGE SCALE GENOMIC DNA]</scope>
    <source>
        <strain evidence="14 15">4MSK11</strain>
    </source>
</reference>
<keyword evidence="10 13" id="KW-0472">Membrane</keyword>
<evidence type="ECO:0000256" key="2">
    <source>
        <dbReference type="ARBA" id="ARBA00006920"/>
    </source>
</evidence>
<evidence type="ECO:0000313" key="14">
    <source>
        <dbReference type="EMBL" id="RDS83251.1"/>
    </source>
</evidence>
<name>A0A370X4T5_9GAMM</name>
<evidence type="ECO:0000256" key="9">
    <source>
        <dbReference type="ARBA" id="ARBA00023065"/>
    </source>
</evidence>
<comment type="similarity">
    <text evidence="2">Belongs to the TMEM175 family.</text>
</comment>
<dbReference type="GO" id="GO:0016020">
    <property type="term" value="C:membrane"/>
    <property type="evidence" value="ECO:0007669"/>
    <property type="project" value="UniProtKB-SubCell"/>
</dbReference>
<organism evidence="14 15">
    <name type="scientific">Dyella psychrodurans</name>
    <dbReference type="NCBI Taxonomy" id="1927960"/>
    <lineage>
        <taxon>Bacteria</taxon>
        <taxon>Pseudomonadati</taxon>
        <taxon>Pseudomonadota</taxon>
        <taxon>Gammaproteobacteria</taxon>
        <taxon>Lysobacterales</taxon>
        <taxon>Rhodanobacteraceae</taxon>
        <taxon>Dyella</taxon>
    </lineage>
</organism>
<evidence type="ECO:0000256" key="6">
    <source>
        <dbReference type="ARBA" id="ARBA00022826"/>
    </source>
</evidence>
<feature type="transmembrane region" description="Helical" evidence="13">
    <location>
        <begin position="112"/>
        <end position="131"/>
    </location>
</feature>
<dbReference type="EMBL" id="QRBF01000004">
    <property type="protein sequence ID" value="RDS83251.1"/>
    <property type="molecule type" value="Genomic_DNA"/>
</dbReference>
<feature type="transmembrane region" description="Helical" evidence="13">
    <location>
        <begin position="74"/>
        <end position="92"/>
    </location>
</feature>
<dbReference type="GO" id="GO:0015252">
    <property type="term" value="F:proton channel activity"/>
    <property type="evidence" value="ECO:0007669"/>
    <property type="project" value="InterPro"/>
</dbReference>
<feature type="transmembrane region" description="Helical" evidence="13">
    <location>
        <begin position="161"/>
        <end position="181"/>
    </location>
</feature>
<dbReference type="Proteomes" id="UP000255334">
    <property type="component" value="Unassembled WGS sequence"/>
</dbReference>
<protein>
    <submittedName>
        <fullName evidence="14">DUF1211 domain-containing protein</fullName>
    </submittedName>
</protein>
<evidence type="ECO:0000256" key="8">
    <source>
        <dbReference type="ARBA" id="ARBA00022989"/>
    </source>
</evidence>
<keyword evidence="4" id="KW-0633">Potassium transport</keyword>
<evidence type="ECO:0000256" key="13">
    <source>
        <dbReference type="SAM" id="Phobius"/>
    </source>
</evidence>
<keyword evidence="6" id="KW-0631">Potassium channel</keyword>
<keyword evidence="11" id="KW-0407">Ion channel</keyword>
<accession>A0A370X4T5</accession>